<sequence length="529" mass="58317">MSQIEFLILICVGALISSSTIIALSFQAGTGEDTHPASAGCTAAPFLYAIGWALQYSSLSAKTYRLFLVMRNSQNLIRAKVTFLKMLQIVFVVIAIDLTLLISWTIVSPLIYERSEESVNINEDSGVVTIETAGSCVMKDGSISIWAFVVPIMGLHIFLLIGTNCLLYQVRNVADRYQEQKYIAMASILMFEILIVGMPVMVAVNDSPVATHIILVGIIAVSDIGILCFTFIPKIVFQRAGLEEGVTFGESVMRNTHLKASMRESVLRQNEISLYKIPSDDGEEFARRMAPDSTNFSIDESRDSPQILSLPGPSLLEEIIIEEETADVQEEQTTCEPEARNKENQGQNLVKARTRQRAAEKFVMEQLERKMSESSLLAKNTVLEDQENDQQTVSSTNVRERMMQTTTIEEPGGAMATTNSILSEQEKYRKRLIDAKEKEDGDGSESEGEGMKKDLHSASPPPLLPGIIGTSQGDNRDGKRDSVYASRHLTEMTEESSNEDTIDERKAAMPMYESSAASCSTHSLGSSSS</sequence>
<evidence type="ECO:0000256" key="10">
    <source>
        <dbReference type="SAM" id="Phobius"/>
    </source>
</evidence>
<reference evidence="12" key="1">
    <citation type="journal article" date="2021" name="Sci. Rep.">
        <title>Diploid genomic architecture of Nitzschia inconspicua, an elite biomass production diatom.</title>
        <authorList>
            <person name="Oliver A."/>
            <person name="Podell S."/>
            <person name="Pinowska A."/>
            <person name="Traller J.C."/>
            <person name="Smith S.R."/>
            <person name="McClure R."/>
            <person name="Beliaev A."/>
            <person name="Bohutskyi P."/>
            <person name="Hill E.A."/>
            <person name="Rabines A."/>
            <person name="Zheng H."/>
            <person name="Allen L.Z."/>
            <person name="Kuo A."/>
            <person name="Grigoriev I.V."/>
            <person name="Allen A.E."/>
            <person name="Hazlebeck D."/>
            <person name="Allen E.E."/>
        </authorList>
    </citation>
    <scope>NUCLEOTIDE SEQUENCE</scope>
    <source>
        <strain evidence="12">Hildebrandi</strain>
    </source>
</reference>
<evidence type="ECO:0000256" key="7">
    <source>
        <dbReference type="ARBA" id="ARBA00023180"/>
    </source>
</evidence>
<protein>
    <submittedName>
        <fullName evidence="12">7 transmembrane sweet-taste receptor of 3 GCPR-domain containing protein</fullName>
    </submittedName>
</protein>
<dbReference type="OrthoDB" id="43432at2759"/>
<keyword evidence="13" id="KW-1185">Reference proteome</keyword>
<evidence type="ECO:0000256" key="2">
    <source>
        <dbReference type="ARBA" id="ARBA00022692"/>
    </source>
</evidence>
<feature type="transmembrane region" description="Helical" evidence="10">
    <location>
        <begin position="145"/>
        <end position="170"/>
    </location>
</feature>
<gene>
    <name evidence="12" type="ORF">IV203_015641</name>
</gene>
<comment type="caution">
    <text evidence="12">The sequence shown here is derived from an EMBL/GenBank/DDBJ whole genome shotgun (WGS) entry which is preliminary data.</text>
</comment>
<feature type="region of interest" description="Disordered" evidence="9">
    <location>
        <begin position="434"/>
        <end position="529"/>
    </location>
</feature>
<feature type="transmembrane region" description="Helical" evidence="10">
    <location>
        <begin position="7"/>
        <end position="26"/>
    </location>
</feature>
<organism evidence="12 13">
    <name type="scientific">Nitzschia inconspicua</name>
    <dbReference type="NCBI Taxonomy" id="303405"/>
    <lineage>
        <taxon>Eukaryota</taxon>
        <taxon>Sar</taxon>
        <taxon>Stramenopiles</taxon>
        <taxon>Ochrophyta</taxon>
        <taxon>Bacillariophyta</taxon>
        <taxon>Bacillariophyceae</taxon>
        <taxon>Bacillariophycidae</taxon>
        <taxon>Bacillariales</taxon>
        <taxon>Bacillariaceae</taxon>
        <taxon>Nitzschia</taxon>
    </lineage>
</organism>
<keyword evidence="3 10" id="KW-1133">Transmembrane helix</keyword>
<keyword evidence="6 12" id="KW-0675">Receptor</keyword>
<keyword evidence="8" id="KW-0807">Transducer</keyword>
<dbReference type="InterPro" id="IPR017978">
    <property type="entry name" value="GPCR_3_C"/>
</dbReference>
<dbReference type="InterPro" id="IPR002455">
    <property type="entry name" value="GPCR3_GABA-B"/>
</dbReference>
<evidence type="ECO:0000313" key="13">
    <source>
        <dbReference type="Proteomes" id="UP000693970"/>
    </source>
</evidence>
<feature type="transmembrane region" description="Helical" evidence="10">
    <location>
        <begin position="182"/>
        <end position="204"/>
    </location>
</feature>
<comment type="subcellular location">
    <subcellularLocation>
        <location evidence="1">Membrane</location>
        <topology evidence="1">Multi-pass membrane protein</topology>
    </subcellularLocation>
</comment>
<feature type="transmembrane region" description="Helical" evidence="10">
    <location>
        <begin position="210"/>
        <end position="232"/>
    </location>
</feature>
<dbReference type="GO" id="GO:0004965">
    <property type="term" value="F:G protein-coupled GABA receptor activity"/>
    <property type="evidence" value="ECO:0007669"/>
    <property type="project" value="InterPro"/>
</dbReference>
<keyword evidence="2 10" id="KW-0812">Transmembrane</keyword>
<accession>A0A9K3PTG6</accession>
<evidence type="ECO:0000256" key="9">
    <source>
        <dbReference type="SAM" id="MobiDB-lite"/>
    </source>
</evidence>
<keyword evidence="7" id="KW-0325">Glycoprotein</keyword>
<dbReference type="Pfam" id="PF00003">
    <property type="entry name" value="7tm_3"/>
    <property type="match status" value="1"/>
</dbReference>
<evidence type="ECO:0000256" key="4">
    <source>
        <dbReference type="ARBA" id="ARBA00023040"/>
    </source>
</evidence>
<evidence type="ECO:0000259" key="11">
    <source>
        <dbReference type="PROSITE" id="PS50259"/>
    </source>
</evidence>
<dbReference type="PANTHER" id="PTHR10519">
    <property type="entry name" value="GABA-B RECEPTOR"/>
    <property type="match status" value="1"/>
</dbReference>
<feature type="compositionally biased region" description="Polar residues" evidence="9">
    <location>
        <begin position="389"/>
        <end position="400"/>
    </location>
</feature>
<feature type="transmembrane region" description="Helical" evidence="10">
    <location>
        <begin position="46"/>
        <end position="68"/>
    </location>
</feature>
<reference evidence="12" key="2">
    <citation type="submission" date="2021-04" db="EMBL/GenBank/DDBJ databases">
        <authorList>
            <person name="Podell S."/>
        </authorList>
    </citation>
    <scope>NUCLEOTIDE SEQUENCE</scope>
    <source>
        <strain evidence="12">Hildebrandi</strain>
    </source>
</reference>
<feature type="region of interest" description="Disordered" evidence="9">
    <location>
        <begin position="332"/>
        <end position="353"/>
    </location>
</feature>
<dbReference type="AlphaFoldDB" id="A0A9K3PTG6"/>
<feature type="domain" description="G-protein coupled receptors family 3 profile" evidence="11">
    <location>
        <begin position="35"/>
        <end position="235"/>
    </location>
</feature>
<dbReference type="Proteomes" id="UP000693970">
    <property type="component" value="Unassembled WGS sequence"/>
</dbReference>
<dbReference type="CDD" id="cd15047">
    <property type="entry name" value="7tmC_GABA-B-like"/>
    <property type="match status" value="1"/>
</dbReference>
<evidence type="ECO:0000256" key="1">
    <source>
        <dbReference type="ARBA" id="ARBA00004141"/>
    </source>
</evidence>
<evidence type="ECO:0000256" key="8">
    <source>
        <dbReference type="ARBA" id="ARBA00023224"/>
    </source>
</evidence>
<dbReference type="EMBL" id="JAGRRH010000014">
    <property type="protein sequence ID" value="KAG7359052.1"/>
    <property type="molecule type" value="Genomic_DNA"/>
</dbReference>
<evidence type="ECO:0000313" key="12">
    <source>
        <dbReference type="EMBL" id="KAG7359052.1"/>
    </source>
</evidence>
<evidence type="ECO:0000256" key="6">
    <source>
        <dbReference type="ARBA" id="ARBA00023170"/>
    </source>
</evidence>
<dbReference type="PANTHER" id="PTHR10519:SF20">
    <property type="entry name" value="G-PROTEIN COUPLED RECEPTOR 156-RELATED"/>
    <property type="match status" value="1"/>
</dbReference>
<feature type="transmembrane region" description="Helical" evidence="10">
    <location>
        <begin position="89"/>
        <end position="112"/>
    </location>
</feature>
<evidence type="ECO:0000256" key="5">
    <source>
        <dbReference type="ARBA" id="ARBA00023136"/>
    </source>
</evidence>
<name>A0A9K3PTG6_9STRA</name>
<dbReference type="PROSITE" id="PS50259">
    <property type="entry name" value="G_PROTEIN_RECEP_F3_4"/>
    <property type="match status" value="1"/>
</dbReference>
<keyword evidence="5 10" id="KW-0472">Membrane</keyword>
<proteinExistence type="predicted"/>
<feature type="compositionally biased region" description="Acidic residues" evidence="9">
    <location>
        <begin position="492"/>
        <end position="502"/>
    </location>
</feature>
<keyword evidence="4" id="KW-0297">G-protein coupled receptor</keyword>
<evidence type="ECO:0000256" key="3">
    <source>
        <dbReference type="ARBA" id="ARBA00022989"/>
    </source>
</evidence>
<feature type="compositionally biased region" description="Low complexity" evidence="9">
    <location>
        <begin position="514"/>
        <end position="529"/>
    </location>
</feature>
<feature type="region of interest" description="Disordered" evidence="9">
    <location>
        <begin position="379"/>
        <end position="400"/>
    </location>
</feature>
<dbReference type="GO" id="GO:0038039">
    <property type="term" value="C:G protein-coupled receptor heterodimeric complex"/>
    <property type="evidence" value="ECO:0007669"/>
    <property type="project" value="TreeGrafter"/>
</dbReference>